<dbReference type="Pfam" id="PF01435">
    <property type="entry name" value="Peptidase_M48"/>
    <property type="match status" value="1"/>
</dbReference>
<feature type="transmembrane region" description="Helical" evidence="7">
    <location>
        <begin position="71"/>
        <end position="90"/>
    </location>
</feature>
<dbReference type="CDD" id="cd07326">
    <property type="entry name" value="M56_BlaR1_MecR1_like"/>
    <property type="match status" value="1"/>
</dbReference>
<comment type="cofactor">
    <cofactor evidence="6">
        <name>Zn(2+)</name>
        <dbReference type="ChEBI" id="CHEBI:29105"/>
    </cofactor>
    <text evidence="6">Binds 1 zinc ion per subunit.</text>
</comment>
<keyword evidence="3 6" id="KW-0378">Hydrolase</keyword>
<keyword evidence="4 6" id="KW-0862">Zinc</keyword>
<evidence type="ECO:0000313" key="10">
    <source>
        <dbReference type="Proteomes" id="UP000067689"/>
    </source>
</evidence>
<evidence type="ECO:0000259" key="8">
    <source>
        <dbReference type="Pfam" id="PF01435"/>
    </source>
</evidence>
<dbReference type="STRING" id="2041.AERYTH_07270"/>
<evidence type="ECO:0000256" key="6">
    <source>
        <dbReference type="RuleBase" id="RU003983"/>
    </source>
</evidence>
<keyword evidence="1 6" id="KW-0645">Protease</keyword>
<dbReference type="GO" id="GO:0004222">
    <property type="term" value="F:metalloendopeptidase activity"/>
    <property type="evidence" value="ECO:0007669"/>
    <property type="project" value="InterPro"/>
</dbReference>
<name>A0A0U3T1A0_9ACTN</name>
<dbReference type="PATRIC" id="fig|2041.4.peg.1526"/>
<dbReference type="InterPro" id="IPR001915">
    <property type="entry name" value="Peptidase_M48"/>
</dbReference>
<organism evidence="9 10">
    <name type="scientific">Aeromicrobium erythreum</name>
    <dbReference type="NCBI Taxonomy" id="2041"/>
    <lineage>
        <taxon>Bacteria</taxon>
        <taxon>Bacillati</taxon>
        <taxon>Actinomycetota</taxon>
        <taxon>Actinomycetes</taxon>
        <taxon>Propionibacteriales</taxon>
        <taxon>Nocardioidaceae</taxon>
        <taxon>Aeromicrobium</taxon>
    </lineage>
</organism>
<dbReference type="OrthoDB" id="9785340at2"/>
<evidence type="ECO:0000256" key="2">
    <source>
        <dbReference type="ARBA" id="ARBA00022723"/>
    </source>
</evidence>
<keyword evidence="2" id="KW-0479">Metal-binding</keyword>
<evidence type="ECO:0000256" key="3">
    <source>
        <dbReference type="ARBA" id="ARBA00022801"/>
    </source>
</evidence>
<comment type="similarity">
    <text evidence="6">Belongs to the peptidase M48 family.</text>
</comment>
<evidence type="ECO:0000256" key="5">
    <source>
        <dbReference type="ARBA" id="ARBA00023049"/>
    </source>
</evidence>
<dbReference type="PANTHER" id="PTHR34978">
    <property type="entry name" value="POSSIBLE SENSOR-TRANSDUCER PROTEIN BLAR"/>
    <property type="match status" value="1"/>
</dbReference>
<gene>
    <name evidence="9" type="ORF">AERYTH_07270</name>
</gene>
<evidence type="ECO:0000256" key="4">
    <source>
        <dbReference type="ARBA" id="ARBA00022833"/>
    </source>
</evidence>
<evidence type="ECO:0000256" key="7">
    <source>
        <dbReference type="SAM" id="Phobius"/>
    </source>
</evidence>
<dbReference type="Proteomes" id="UP000067689">
    <property type="component" value="Chromosome"/>
</dbReference>
<keyword evidence="5 6" id="KW-0482">Metalloprotease</keyword>
<accession>A0A0U3T1A0</accession>
<evidence type="ECO:0000313" key="9">
    <source>
        <dbReference type="EMBL" id="ALX04504.1"/>
    </source>
</evidence>
<proteinExistence type="inferred from homology"/>
<dbReference type="PANTHER" id="PTHR34978:SF3">
    <property type="entry name" value="SLR0241 PROTEIN"/>
    <property type="match status" value="1"/>
</dbReference>
<evidence type="ECO:0000256" key="1">
    <source>
        <dbReference type="ARBA" id="ARBA00022670"/>
    </source>
</evidence>
<dbReference type="InterPro" id="IPR052173">
    <property type="entry name" value="Beta-lactam_resp_regulator"/>
</dbReference>
<keyword evidence="10" id="KW-1185">Reference proteome</keyword>
<protein>
    <recommendedName>
        <fullName evidence="8">Peptidase M48 domain-containing protein</fullName>
    </recommendedName>
</protein>
<dbReference type="GO" id="GO:0046872">
    <property type="term" value="F:metal ion binding"/>
    <property type="evidence" value="ECO:0007669"/>
    <property type="project" value="UniProtKB-KW"/>
</dbReference>
<dbReference type="RefSeq" id="WP_067856563.1">
    <property type="nucleotide sequence ID" value="NZ_CP011502.1"/>
</dbReference>
<feature type="transmembrane region" description="Helical" evidence="7">
    <location>
        <begin position="263"/>
        <end position="289"/>
    </location>
</feature>
<dbReference type="GO" id="GO:0006508">
    <property type="term" value="P:proteolysis"/>
    <property type="evidence" value="ECO:0007669"/>
    <property type="project" value="UniProtKB-KW"/>
</dbReference>
<dbReference type="EMBL" id="CP011502">
    <property type="protein sequence ID" value="ALX04504.1"/>
    <property type="molecule type" value="Genomic_DNA"/>
</dbReference>
<keyword evidence="7" id="KW-0812">Transmembrane</keyword>
<keyword evidence="7" id="KW-1133">Transmembrane helix</keyword>
<keyword evidence="7" id="KW-0472">Membrane</keyword>
<dbReference type="Gene3D" id="3.30.2010.10">
    <property type="entry name" value="Metalloproteases ('zincins'), catalytic domain"/>
    <property type="match status" value="1"/>
</dbReference>
<dbReference type="AlphaFoldDB" id="A0A0U3T1A0"/>
<reference evidence="9 10" key="1">
    <citation type="journal article" date="1991" name="Int. J. Syst. Bacteriol.">
        <title>Description of the erythromycin-producing bacterium Arthrobacter sp. strain NRRL B-3381 as Aeromicrobium erythreum gen. nov., sp. nov.</title>
        <authorList>
            <person name="Miller E.S."/>
            <person name="Woese C.R."/>
            <person name="Brenner S."/>
        </authorList>
    </citation>
    <scope>NUCLEOTIDE SEQUENCE [LARGE SCALE GENOMIC DNA]</scope>
    <source>
        <strain evidence="9 10">AR18</strain>
    </source>
</reference>
<feature type="transmembrane region" description="Helical" evidence="7">
    <location>
        <begin position="33"/>
        <end position="59"/>
    </location>
</feature>
<feature type="domain" description="Peptidase M48" evidence="8">
    <location>
        <begin position="100"/>
        <end position="177"/>
    </location>
</feature>
<dbReference type="KEGG" id="aer:AERYTH_07270"/>
<sequence length="298" mass="32056">MTPLLLGAIGLALALPVPALLSRAAWPRLAPAAGIVLWQSLALAAVLAISGAALSTALWLVTDPEPAPWRVVLHVVIMGIGVLVWARFWWAAWQVWRETSQRRARHRELVDLLGEPHGALPAVRVLAEQTPVAYCIPRLRDPRVVISSGAVASLDDEALRAVLEHERSHVRTRHDLVLEAFGVLHRAFPRVLRTDAPLRQSQVMVELMADDAARRVTGDRPLARAIVALAGGSTPAGALGAGSDALVRLERLRDPASRSARRASAVASGVVSAAVLVVPTVFVAVPWLYHAVEVLLTR</sequence>